<organism evidence="2 3">
    <name type="scientific">Pseudonocardia yunnanensis</name>
    <dbReference type="NCBI Taxonomy" id="58107"/>
    <lineage>
        <taxon>Bacteria</taxon>
        <taxon>Bacillati</taxon>
        <taxon>Actinomycetota</taxon>
        <taxon>Actinomycetes</taxon>
        <taxon>Pseudonocardiales</taxon>
        <taxon>Pseudonocardiaceae</taxon>
        <taxon>Pseudonocardia</taxon>
    </lineage>
</organism>
<dbReference type="RefSeq" id="WP_344722286.1">
    <property type="nucleotide sequence ID" value="NZ_BAAAUS010000011.1"/>
</dbReference>
<keyword evidence="1" id="KW-0812">Transmembrane</keyword>
<evidence type="ECO:0000313" key="3">
    <source>
        <dbReference type="Proteomes" id="UP001597114"/>
    </source>
</evidence>
<dbReference type="Proteomes" id="UP001597114">
    <property type="component" value="Unassembled WGS sequence"/>
</dbReference>
<evidence type="ECO:0000313" key="2">
    <source>
        <dbReference type="EMBL" id="MFD1521761.1"/>
    </source>
</evidence>
<evidence type="ECO:0000256" key="1">
    <source>
        <dbReference type="SAM" id="Phobius"/>
    </source>
</evidence>
<keyword evidence="1" id="KW-1133">Transmembrane helix</keyword>
<dbReference type="EMBL" id="JBHUCO010000038">
    <property type="protein sequence ID" value="MFD1521761.1"/>
    <property type="molecule type" value="Genomic_DNA"/>
</dbReference>
<gene>
    <name evidence="2" type="ORF">ACFSJD_29990</name>
</gene>
<sequence>MFKKYRRRWQLSKAKPGDGSRLQRFRFWHLLSRSLFALELPDESGRPRRYEVDVHHLRDSSSAKRPAALYRDGVQVLAANLPVTFPVPGGVIEVAVSQYGVKRMHHVTDDGRERVLRPDPRSLEGRRARFEQRFPRTSAAVAAIGFVVLLVGLAGTLSAVAEQITRIEAVAQHVGTFTSPIRLPLWATTALAVAGALAATDRALRLKSTWMAD</sequence>
<accession>A0ABW4F232</accession>
<feature type="transmembrane region" description="Helical" evidence="1">
    <location>
        <begin position="181"/>
        <end position="199"/>
    </location>
</feature>
<protein>
    <submittedName>
        <fullName evidence="2">Uncharacterized protein</fullName>
    </submittedName>
</protein>
<keyword evidence="3" id="KW-1185">Reference proteome</keyword>
<name>A0ABW4F232_9PSEU</name>
<proteinExistence type="predicted"/>
<reference evidence="3" key="1">
    <citation type="journal article" date="2019" name="Int. J. Syst. Evol. Microbiol.">
        <title>The Global Catalogue of Microorganisms (GCM) 10K type strain sequencing project: providing services to taxonomists for standard genome sequencing and annotation.</title>
        <authorList>
            <consortium name="The Broad Institute Genomics Platform"/>
            <consortium name="The Broad Institute Genome Sequencing Center for Infectious Disease"/>
            <person name="Wu L."/>
            <person name="Ma J."/>
        </authorList>
    </citation>
    <scope>NUCLEOTIDE SEQUENCE [LARGE SCALE GENOMIC DNA]</scope>
    <source>
        <strain evidence="3">CCM 7043</strain>
    </source>
</reference>
<keyword evidence="1" id="KW-0472">Membrane</keyword>
<feature type="transmembrane region" description="Helical" evidence="1">
    <location>
        <begin position="139"/>
        <end position="161"/>
    </location>
</feature>
<comment type="caution">
    <text evidence="2">The sequence shown here is derived from an EMBL/GenBank/DDBJ whole genome shotgun (WGS) entry which is preliminary data.</text>
</comment>